<dbReference type="Proteomes" id="UP000193240">
    <property type="component" value="Unassembled WGS sequence"/>
</dbReference>
<dbReference type="InParanoid" id="A0A1Y2LWW8"/>
<evidence type="ECO:0000313" key="4">
    <source>
        <dbReference type="Proteomes" id="UP000193240"/>
    </source>
</evidence>
<sequence length="664" mass="68884">MRQSAVFLALAALAAATPVPQLLDLATVIAPDEVAPNVTIPMGKGATSQVVTYVAPVLPSVAPAPSGTSLAKRDGDCSPQPAGSGPVPNPDTDTAFLADSDLANTANSASTPSGYTLAFQNLQGSSQTSAYLGYYSYDSYDTGACAAKCSSTTGCLSFNILFERDPSLDPGSNCPNPASTTVIKCVLWGTVITPETATNTGQYRNNFHVVIAGSNGYVRSPSSADPVPGYTGTYVGNAAVNAPLDCNGHSTYITYKEFSDGQPFSAARCAAACEAETQYNIQNLNSRSICRFFNTYLLLKNGVPQGQICSLYNTTWPATPAILSNTGQYSGSDHYTIADSEIYSDSNDPGVPICPSDLAYLEQPDNAAFCSSYISYVAPTTTIAAITTISTATTTTVDVTVASTPNAVTVTAAPHRRRSDGDASSAANSVNTDIFPWANLPASILSTLTATASGVNRRAALPTPASVASWPASMLSAACSEVATGTVTQTTVTGTSTVFISTQTVLSTTTSVAPAPTVTVAPSPTCFNVKDTTTGDYFYVASGNFAGASPNNKAVFKQYTIAGKQDIITTNNYLLSAYTYQTFSDDASLGYVNPNYFPSGQTNDSDNFIEVVSCLPTSNNGLTCTRGDHPSDVLAVQNGQLAFFSGNLPSGVMAAVLVTETVAC</sequence>
<protein>
    <recommendedName>
        <fullName evidence="5">Apple domain-containing protein</fullName>
    </recommendedName>
</protein>
<gene>
    <name evidence="3" type="ORF">B5807_07213</name>
</gene>
<feature type="signal peptide" evidence="2">
    <location>
        <begin position="1"/>
        <end position="16"/>
    </location>
</feature>
<dbReference type="OMA" id="SINTDIW"/>
<name>A0A1Y2LWW8_EPING</name>
<dbReference type="PANTHER" id="PTHR36578:SF2">
    <property type="entry name" value="PA14 DOMAIN-CONTAINING PROTEIN"/>
    <property type="match status" value="1"/>
</dbReference>
<dbReference type="EMBL" id="KZ107848">
    <property type="protein sequence ID" value="OSS47448.1"/>
    <property type="molecule type" value="Genomic_DNA"/>
</dbReference>
<reference evidence="3 4" key="1">
    <citation type="journal article" date="2017" name="Genome Announc.">
        <title>Genome sequence of the saprophytic ascomycete Epicoccum nigrum ICMP 19927 strain isolated from New Zealand.</title>
        <authorList>
            <person name="Fokin M."/>
            <person name="Fleetwood D."/>
            <person name="Weir B.S."/>
            <person name="Villas-Boas S.G."/>
        </authorList>
    </citation>
    <scope>NUCLEOTIDE SEQUENCE [LARGE SCALE GENOMIC DNA]</scope>
    <source>
        <strain evidence="3 4">ICMP 19927</strain>
    </source>
</reference>
<organism evidence="3 4">
    <name type="scientific">Epicoccum nigrum</name>
    <name type="common">Soil fungus</name>
    <name type="synonym">Epicoccum purpurascens</name>
    <dbReference type="NCBI Taxonomy" id="105696"/>
    <lineage>
        <taxon>Eukaryota</taxon>
        <taxon>Fungi</taxon>
        <taxon>Dikarya</taxon>
        <taxon>Ascomycota</taxon>
        <taxon>Pezizomycotina</taxon>
        <taxon>Dothideomycetes</taxon>
        <taxon>Pleosporomycetidae</taxon>
        <taxon>Pleosporales</taxon>
        <taxon>Pleosporineae</taxon>
        <taxon>Didymellaceae</taxon>
        <taxon>Epicoccum</taxon>
    </lineage>
</organism>
<evidence type="ECO:0000256" key="2">
    <source>
        <dbReference type="SAM" id="SignalP"/>
    </source>
</evidence>
<evidence type="ECO:0000256" key="1">
    <source>
        <dbReference type="SAM" id="MobiDB-lite"/>
    </source>
</evidence>
<keyword evidence="2" id="KW-0732">Signal</keyword>
<evidence type="ECO:0008006" key="5">
    <source>
        <dbReference type="Google" id="ProtNLM"/>
    </source>
</evidence>
<feature type="region of interest" description="Disordered" evidence="1">
    <location>
        <begin position="65"/>
        <end position="96"/>
    </location>
</feature>
<evidence type="ECO:0000313" key="3">
    <source>
        <dbReference type="EMBL" id="OSS47448.1"/>
    </source>
</evidence>
<feature type="chain" id="PRO_5012982927" description="Apple domain-containing protein" evidence="2">
    <location>
        <begin position="17"/>
        <end position="664"/>
    </location>
</feature>
<keyword evidence="4" id="KW-1185">Reference proteome</keyword>
<accession>A0A1Y2LWW8</accession>
<dbReference type="AlphaFoldDB" id="A0A1Y2LWW8"/>
<dbReference type="PANTHER" id="PTHR36578">
    <property type="entry name" value="CHROMOSOME 15, WHOLE GENOME SHOTGUN SEQUENCE"/>
    <property type="match status" value="1"/>
</dbReference>
<dbReference type="STRING" id="105696.A0A1Y2LWW8"/>
<proteinExistence type="predicted"/>